<dbReference type="EMBL" id="JAERTY010000013">
    <property type="protein sequence ID" value="MBL1411239.1"/>
    <property type="molecule type" value="Genomic_DNA"/>
</dbReference>
<dbReference type="RefSeq" id="WP_202104968.1">
    <property type="nucleotide sequence ID" value="NZ_JAERTY010000013.1"/>
</dbReference>
<dbReference type="Proteomes" id="UP000625283">
    <property type="component" value="Unassembled WGS sequence"/>
</dbReference>
<organism evidence="1 2">
    <name type="scientific">Sphingobacterium faecale</name>
    <dbReference type="NCBI Taxonomy" id="2803775"/>
    <lineage>
        <taxon>Bacteria</taxon>
        <taxon>Pseudomonadati</taxon>
        <taxon>Bacteroidota</taxon>
        <taxon>Sphingobacteriia</taxon>
        <taxon>Sphingobacteriales</taxon>
        <taxon>Sphingobacteriaceae</taxon>
        <taxon>Sphingobacterium</taxon>
    </lineage>
</organism>
<keyword evidence="2" id="KW-1185">Reference proteome</keyword>
<gene>
    <name evidence="1" type="ORF">JKG61_20955</name>
</gene>
<name>A0ABS1R9L9_9SPHI</name>
<protein>
    <submittedName>
        <fullName evidence="1">Uncharacterized protein</fullName>
    </submittedName>
</protein>
<sequence length="63" mass="7238">MQPDLPNVPKAAEVSAQGIALGEMNKILLEKIEELTLYIIQQDKRIEYLEQIVTTNDIKKENR</sequence>
<proteinExistence type="predicted"/>
<accession>A0ABS1R9L9</accession>
<reference evidence="1 2" key="1">
    <citation type="submission" date="2021-01" db="EMBL/GenBank/DDBJ databases">
        <title>C459-1 draft genome sequence.</title>
        <authorList>
            <person name="Zhang X.-F."/>
        </authorList>
    </citation>
    <scope>NUCLEOTIDE SEQUENCE [LARGE SCALE GENOMIC DNA]</scope>
    <source>
        <strain evidence="2">C459-1</strain>
    </source>
</reference>
<comment type="caution">
    <text evidence="1">The sequence shown here is derived from an EMBL/GenBank/DDBJ whole genome shotgun (WGS) entry which is preliminary data.</text>
</comment>
<evidence type="ECO:0000313" key="2">
    <source>
        <dbReference type="Proteomes" id="UP000625283"/>
    </source>
</evidence>
<evidence type="ECO:0000313" key="1">
    <source>
        <dbReference type="EMBL" id="MBL1411239.1"/>
    </source>
</evidence>